<dbReference type="EMBL" id="SELH01000018">
    <property type="protein sequence ID" value="TWP28430.1"/>
    <property type="molecule type" value="Genomic_DNA"/>
</dbReference>
<name>A0A563DE12_9FLAO</name>
<dbReference type="RefSeq" id="WP_146292470.1">
    <property type="nucleotide sequence ID" value="NZ_SELH01000018.1"/>
</dbReference>
<accession>A0A563DE12</accession>
<protein>
    <recommendedName>
        <fullName evidence="3">Sigma-70 family RNA polymerase sigma factor</fullName>
    </recommendedName>
</protein>
<proteinExistence type="predicted"/>
<evidence type="ECO:0000313" key="1">
    <source>
        <dbReference type="EMBL" id="TWP28430.1"/>
    </source>
</evidence>
<keyword evidence="2" id="KW-1185">Reference proteome</keyword>
<dbReference type="Proteomes" id="UP000319499">
    <property type="component" value="Unassembled WGS sequence"/>
</dbReference>
<gene>
    <name evidence="1" type="ORF">ETU09_05765</name>
</gene>
<reference evidence="1 2" key="1">
    <citation type="submission" date="2019-02" db="EMBL/GenBank/DDBJ databases">
        <title>Apibacter muscae sp. nov.: a novel member of the house fly microbiota.</title>
        <authorList>
            <person name="Park R."/>
        </authorList>
    </citation>
    <scope>NUCLEOTIDE SEQUENCE [LARGE SCALE GENOMIC DNA]</scope>
    <source>
        <strain evidence="1 2">AL1</strain>
    </source>
</reference>
<sequence>MNEDLKKYKHEALEMAIQDFDKFCKYARVNSKQLKVCLERSKGLSFGQISLKLKIPKTTVKNISDKCF</sequence>
<comment type="caution">
    <text evidence="1">The sequence shown here is derived from an EMBL/GenBank/DDBJ whole genome shotgun (WGS) entry which is preliminary data.</text>
</comment>
<organism evidence="1 2">
    <name type="scientific">Apibacter muscae</name>
    <dbReference type="NCBI Taxonomy" id="2509004"/>
    <lineage>
        <taxon>Bacteria</taxon>
        <taxon>Pseudomonadati</taxon>
        <taxon>Bacteroidota</taxon>
        <taxon>Flavobacteriia</taxon>
        <taxon>Flavobacteriales</taxon>
        <taxon>Weeksellaceae</taxon>
        <taxon>Apibacter</taxon>
    </lineage>
</organism>
<evidence type="ECO:0000313" key="2">
    <source>
        <dbReference type="Proteomes" id="UP000319499"/>
    </source>
</evidence>
<dbReference type="AlphaFoldDB" id="A0A563DE12"/>
<evidence type="ECO:0008006" key="3">
    <source>
        <dbReference type="Google" id="ProtNLM"/>
    </source>
</evidence>
<dbReference type="OrthoDB" id="1272442at2"/>